<gene>
    <name evidence="1" type="ORF">M4L21_13330</name>
</gene>
<sequence length="68" mass="7845">MKNLINVVKNVLSAKNENNIYIDEISDETNLLELQEDGYIQITHYERPAMGDQQGYMTIVKGPNFKEL</sequence>
<proteinExistence type="predicted"/>
<name>A0A9X4R2J9_9STAP</name>
<evidence type="ECO:0000313" key="1">
    <source>
        <dbReference type="EMBL" id="MDG0860310.1"/>
    </source>
</evidence>
<protein>
    <submittedName>
        <fullName evidence="1">Uncharacterized protein</fullName>
    </submittedName>
</protein>
<dbReference type="AlphaFoldDB" id="A0A9X4R2J9"/>
<dbReference type="RefSeq" id="WP_277595829.1">
    <property type="nucleotide sequence ID" value="NZ_JAMBPX010000011.1"/>
</dbReference>
<organism evidence="1 2">
    <name type="scientific">Staphylococcus equorum</name>
    <dbReference type="NCBI Taxonomy" id="246432"/>
    <lineage>
        <taxon>Bacteria</taxon>
        <taxon>Bacillati</taxon>
        <taxon>Bacillota</taxon>
        <taxon>Bacilli</taxon>
        <taxon>Bacillales</taxon>
        <taxon>Staphylococcaceae</taxon>
        <taxon>Staphylococcus</taxon>
    </lineage>
</organism>
<accession>A0A9X4R2J9</accession>
<dbReference type="Proteomes" id="UP001152302">
    <property type="component" value="Unassembled WGS sequence"/>
</dbReference>
<evidence type="ECO:0000313" key="2">
    <source>
        <dbReference type="Proteomes" id="UP001152302"/>
    </source>
</evidence>
<reference evidence="1" key="1">
    <citation type="submission" date="2022-05" db="EMBL/GenBank/DDBJ databases">
        <title>Comparative genomics of Staphylococcus equorum isolates.</title>
        <authorList>
            <person name="Luelf R.H."/>
        </authorList>
    </citation>
    <scope>NUCLEOTIDE SEQUENCE</scope>
    <source>
        <strain evidence="1">TMW 2.2343</strain>
    </source>
</reference>
<comment type="caution">
    <text evidence="1">The sequence shown here is derived from an EMBL/GenBank/DDBJ whole genome shotgun (WGS) entry which is preliminary data.</text>
</comment>
<dbReference type="EMBL" id="JAMBPX010000011">
    <property type="protein sequence ID" value="MDG0860310.1"/>
    <property type="molecule type" value="Genomic_DNA"/>
</dbReference>